<dbReference type="GO" id="GO:0047134">
    <property type="term" value="F:protein-disulfide reductase [NAD(P)H] activity"/>
    <property type="evidence" value="ECO:0007669"/>
    <property type="project" value="UniProtKB-EC"/>
</dbReference>
<dbReference type="InterPro" id="IPR028250">
    <property type="entry name" value="DsbDN"/>
</dbReference>
<feature type="transmembrane region" description="Helical" evidence="8">
    <location>
        <begin position="400"/>
        <end position="418"/>
    </location>
</feature>
<organism evidence="11 12">
    <name type="scientific">Legionella dresdenensis</name>
    <dbReference type="NCBI Taxonomy" id="450200"/>
    <lineage>
        <taxon>Bacteria</taxon>
        <taxon>Pseudomonadati</taxon>
        <taxon>Pseudomonadota</taxon>
        <taxon>Gammaproteobacteria</taxon>
        <taxon>Legionellales</taxon>
        <taxon>Legionellaceae</taxon>
        <taxon>Legionella</taxon>
    </lineage>
</organism>
<evidence type="ECO:0000256" key="6">
    <source>
        <dbReference type="ARBA" id="ARBA00023136"/>
    </source>
</evidence>
<evidence type="ECO:0000256" key="4">
    <source>
        <dbReference type="ARBA" id="ARBA00022748"/>
    </source>
</evidence>
<dbReference type="SUPFAM" id="SSF74863">
    <property type="entry name" value="Thiol:disulfide interchange protein DsbD, N-terminal domain (DsbD-alpha)"/>
    <property type="match status" value="1"/>
</dbReference>
<feature type="chain" id="PRO_5045770134" evidence="9">
    <location>
        <begin position="20"/>
        <end position="588"/>
    </location>
</feature>
<dbReference type="EC" id="1.8.1.8" evidence="11"/>
<dbReference type="RefSeq" id="WP_382344610.1">
    <property type="nucleotide sequence ID" value="NZ_JBHSAB010000031.1"/>
</dbReference>
<dbReference type="PROSITE" id="PS00194">
    <property type="entry name" value="THIOREDOXIN_1"/>
    <property type="match status" value="1"/>
</dbReference>
<proteinExistence type="predicted"/>
<dbReference type="SUPFAM" id="SSF52833">
    <property type="entry name" value="Thioredoxin-like"/>
    <property type="match status" value="1"/>
</dbReference>
<dbReference type="InterPro" id="IPR036249">
    <property type="entry name" value="Thioredoxin-like_sf"/>
</dbReference>
<keyword evidence="5 8" id="KW-1133">Transmembrane helix</keyword>
<keyword evidence="4" id="KW-0201">Cytochrome c-type biogenesis</keyword>
<dbReference type="PROSITE" id="PS51352">
    <property type="entry name" value="THIOREDOXIN_2"/>
    <property type="match status" value="1"/>
</dbReference>
<feature type="transmembrane region" description="Helical" evidence="8">
    <location>
        <begin position="376"/>
        <end position="394"/>
    </location>
</feature>
<evidence type="ECO:0000256" key="3">
    <source>
        <dbReference type="ARBA" id="ARBA00022692"/>
    </source>
</evidence>
<dbReference type="PANTHER" id="PTHR32234:SF0">
    <property type="entry name" value="THIOL:DISULFIDE INTERCHANGE PROTEIN DSBD"/>
    <property type="match status" value="1"/>
</dbReference>
<dbReference type="Gene3D" id="3.40.30.10">
    <property type="entry name" value="Glutaredoxin"/>
    <property type="match status" value="1"/>
</dbReference>
<reference evidence="12" key="1">
    <citation type="journal article" date="2019" name="Int. J. Syst. Evol. Microbiol.">
        <title>The Global Catalogue of Microorganisms (GCM) 10K type strain sequencing project: providing services to taxonomists for standard genome sequencing and annotation.</title>
        <authorList>
            <consortium name="The Broad Institute Genomics Platform"/>
            <consortium name="The Broad Institute Genome Sequencing Center for Infectious Disease"/>
            <person name="Wu L."/>
            <person name="Ma J."/>
        </authorList>
    </citation>
    <scope>NUCLEOTIDE SEQUENCE [LARGE SCALE GENOMIC DNA]</scope>
    <source>
        <strain evidence="12">CCUG 59858</strain>
    </source>
</reference>
<keyword evidence="7" id="KW-0676">Redox-active center</keyword>
<dbReference type="InterPro" id="IPR017937">
    <property type="entry name" value="Thioredoxin_CS"/>
</dbReference>
<dbReference type="Proteomes" id="UP001595758">
    <property type="component" value="Unassembled WGS sequence"/>
</dbReference>
<accession>A0ABV8CI05</accession>
<dbReference type="Pfam" id="PF02683">
    <property type="entry name" value="DsbD_TM"/>
    <property type="match status" value="1"/>
</dbReference>
<keyword evidence="11" id="KW-0560">Oxidoreductase</keyword>
<dbReference type="Gene3D" id="2.60.40.1250">
    <property type="entry name" value="Thiol:disulfide interchange protein DsbD, N-terminal domain"/>
    <property type="match status" value="1"/>
</dbReference>
<dbReference type="InterPro" id="IPR013766">
    <property type="entry name" value="Thioredoxin_domain"/>
</dbReference>
<evidence type="ECO:0000313" key="12">
    <source>
        <dbReference type="Proteomes" id="UP001595758"/>
    </source>
</evidence>
<evidence type="ECO:0000313" key="11">
    <source>
        <dbReference type="EMBL" id="MFC3909918.1"/>
    </source>
</evidence>
<evidence type="ECO:0000256" key="1">
    <source>
        <dbReference type="ARBA" id="ARBA00004651"/>
    </source>
</evidence>
<evidence type="ECO:0000256" key="9">
    <source>
        <dbReference type="SAM" id="SignalP"/>
    </source>
</evidence>
<dbReference type="PANTHER" id="PTHR32234">
    <property type="entry name" value="THIOL:DISULFIDE INTERCHANGE PROTEIN DSBD"/>
    <property type="match status" value="1"/>
</dbReference>
<evidence type="ECO:0000256" key="5">
    <source>
        <dbReference type="ARBA" id="ARBA00022989"/>
    </source>
</evidence>
<dbReference type="InterPro" id="IPR035671">
    <property type="entry name" value="DsbD_gamma"/>
</dbReference>
<keyword evidence="12" id="KW-1185">Reference proteome</keyword>
<feature type="transmembrane region" description="Helical" evidence="8">
    <location>
        <begin position="254"/>
        <end position="278"/>
    </location>
</feature>
<evidence type="ECO:0000259" key="10">
    <source>
        <dbReference type="PROSITE" id="PS51352"/>
    </source>
</evidence>
<dbReference type="Pfam" id="PF13098">
    <property type="entry name" value="Thioredoxin_2"/>
    <property type="match status" value="1"/>
</dbReference>
<keyword evidence="6 8" id="KW-0472">Membrane</keyword>
<gene>
    <name evidence="11" type="primary">dsbD</name>
    <name evidence="11" type="ORF">ACFORL_12645</name>
</gene>
<protein>
    <submittedName>
        <fullName evidence="11">Protein-disulfide reductase DsbD</fullName>
        <ecNumber evidence="11">1.8.1.8</ecNumber>
    </submittedName>
</protein>
<name>A0ABV8CI05_9GAMM</name>
<sequence>MKKWLFLLTGCLISTVLFAASPLPANDVFPLTVQTSDPNGFTLNWQIKPGYFLYSDRINISVNENSNLHLGQIMYPKPQIKTDKQGRSFPVYRNDVAVHVPVLGISPGESLIKLHYQGCADDGFCYPPETVDIKLAINGQMALDSAQLDSTVQVAPQPAATSSQDQIESLFSARHWTLVLLTFFGFGILLSFTPCILPMVPVLSGIIVGHGGAITTRKAFLLSLSYVLSMAATYAVIGAIVAKLGSNLQIIMQAPWAIITFSLIFVVLALSMFGFYDLKLPATWQNRLAALSRNQSSGHYLGAAVMGCLSTLILSPCVTAPLIGALGYIAHSGNVFLGSASLFFLGLGMGMPLILIGTSAGKWLPEAGSWMNAVKAFFGILLLAVAIYLLGRIIPDTLTMGLWAVLLIFSGIYAGALTPALTNAGKFCQGIGLVLLVYGILILIGASMGGTNPLQPLAAWAAGRHAPDLLPLHKSITNLNELEQAISQAEGKPVMLDYYADWCASCVVMENTTFKETQVSKALQNFTVFKIDVTANNSDSKALMEKFKVIAPPTFIFLDNKGGELTQLRLVGELSGSEFIERLNAYYR</sequence>
<dbReference type="InterPro" id="IPR036929">
    <property type="entry name" value="DsbDN_sf"/>
</dbReference>
<evidence type="ECO:0000256" key="7">
    <source>
        <dbReference type="ARBA" id="ARBA00023284"/>
    </source>
</evidence>
<keyword evidence="9" id="KW-0732">Signal</keyword>
<feature type="transmembrane region" description="Helical" evidence="8">
    <location>
        <begin position="299"/>
        <end position="329"/>
    </location>
</feature>
<feature type="transmembrane region" description="Helical" evidence="8">
    <location>
        <begin position="430"/>
        <end position="449"/>
    </location>
</feature>
<keyword evidence="2" id="KW-1003">Cell membrane</keyword>
<comment type="subcellular location">
    <subcellularLocation>
        <location evidence="1">Cell membrane</location>
        <topology evidence="1">Multi-pass membrane protein</topology>
    </subcellularLocation>
</comment>
<dbReference type="Pfam" id="PF11412">
    <property type="entry name" value="DsbD_N"/>
    <property type="match status" value="1"/>
</dbReference>
<evidence type="ECO:0000256" key="8">
    <source>
        <dbReference type="SAM" id="Phobius"/>
    </source>
</evidence>
<dbReference type="InterPro" id="IPR012336">
    <property type="entry name" value="Thioredoxin-like_fold"/>
</dbReference>
<evidence type="ECO:0000256" key="2">
    <source>
        <dbReference type="ARBA" id="ARBA00022475"/>
    </source>
</evidence>
<dbReference type="NCBIfam" id="NF001419">
    <property type="entry name" value="PRK00293.1"/>
    <property type="match status" value="1"/>
</dbReference>
<feature type="domain" description="Thioredoxin" evidence="10">
    <location>
        <begin position="446"/>
        <end position="588"/>
    </location>
</feature>
<dbReference type="EMBL" id="JBHSAB010000031">
    <property type="protein sequence ID" value="MFC3909918.1"/>
    <property type="molecule type" value="Genomic_DNA"/>
</dbReference>
<feature type="transmembrane region" description="Helical" evidence="8">
    <location>
        <begin position="176"/>
        <end position="208"/>
    </location>
</feature>
<feature type="signal peptide" evidence="9">
    <location>
        <begin position="1"/>
        <end position="19"/>
    </location>
</feature>
<feature type="transmembrane region" description="Helical" evidence="8">
    <location>
        <begin position="220"/>
        <end position="242"/>
    </location>
</feature>
<dbReference type="InterPro" id="IPR003834">
    <property type="entry name" value="Cyt_c_assmbl_TM_dom"/>
</dbReference>
<feature type="transmembrane region" description="Helical" evidence="8">
    <location>
        <begin position="335"/>
        <end position="356"/>
    </location>
</feature>
<dbReference type="CDD" id="cd02953">
    <property type="entry name" value="DsbDgamma"/>
    <property type="match status" value="1"/>
</dbReference>
<comment type="caution">
    <text evidence="11">The sequence shown here is derived from an EMBL/GenBank/DDBJ whole genome shotgun (WGS) entry which is preliminary data.</text>
</comment>
<keyword evidence="3 8" id="KW-0812">Transmembrane</keyword>